<dbReference type="InterPro" id="IPR020846">
    <property type="entry name" value="MFS_dom"/>
</dbReference>
<protein>
    <submittedName>
        <fullName evidence="6">MFS transporter</fullName>
    </submittedName>
</protein>
<feature type="transmembrane region" description="Helical" evidence="4">
    <location>
        <begin position="89"/>
        <end position="107"/>
    </location>
</feature>
<feature type="transmembrane region" description="Helical" evidence="4">
    <location>
        <begin position="179"/>
        <end position="201"/>
    </location>
</feature>
<evidence type="ECO:0000259" key="5">
    <source>
        <dbReference type="PROSITE" id="PS50850"/>
    </source>
</evidence>
<dbReference type="GO" id="GO:0005886">
    <property type="term" value="C:plasma membrane"/>
    <property type="evidence" value="ECO:0007669"/>
    <property type="project" value="TreeGrafter"/>
</dbReference>
<reference evidence="6 7" key="1">
    <citation type="submission" date="2016-10" db="EMBL/GenBank/DDBJ databases">
        <title>Draft Genome sequence of Roseomonas sp. strain M3.</title>
        <authorList>
            <person name="Subhash Y."/>
            <person name="Lee S."/>
        </authorList>
    </citation>
    <scope>NUCLEOTIDE SEQUENCE [LARGE SCALE GENOMIC DNA]</scope>
    <source>
        <strain evidence="6 7">M3</strain>
    </source>
</reference>
<accession>A0A1V2H191</accession>
<sequence>MSSIGTEAAPPPSKDPLSKDWRIIGLIGTGHFLSHFYMLCLAPLFPLWREEFGVSYTALGLSIAAMGVVTAVLQTPVGFLVDRHGARRFLVGGTLLMALSISAMAFAPNYQTILLLAVLSGIGNSVIHPADYAILAGSINKSRMGRAFAMHTLTGNLGFAAAPPAIAALALLIGWREALLLVGLLGVPVVGAILWQSRILADQPKPRESRPGEGGVAMLMTRPMLLFFTFFLLSAMAGSAIQAFAIPVMNKLWGLPLALGSVLLTGYFSGNILGVLVGGWFADRSKRHGVFVVVLTLLAMALILVLGMVPLPGFGAIGVAALAGLALGASRTPRDVMVKDAAPPGQIGKVFGFISSGLPLGGALTPAVGMLLDAGRPEWVMPLVACLLGLSLLCMGTAAGASRAAQAQAARAAVARTQPAE</sequence>
<feature type="transmembrane region" description="Helical" evidence="4">
    <location>
        <begin position="379"/>
        <end position="401"/>
    </location>
</feature>
<dbReference type="RefSeq" id="WP_076958162.1">
    <property type="nucleotide sequence ID" value="NZ_MLCO01000144.1"/>
</dbReference>
<keyword evidence="2 4" id="KW-1133">Transmembrane helix</keyword>
<feature type="transmembrane region" description="Helical" evidence="4">
    <location>
        <begin position="313"/>
        <end position="329"/>
    </location>
</feature>
<keyword evidence="1 4" id="KW-0812">Transmembrane</keyword>
<feature type="transmembrane region" description="Helical" evidence="4">
    <location>
        <begin position="289"/>
        <end position="307"/>
    </location>
</feature>
<dbReference type="PROSITE" id="PS50850">
    <property type="entry name" value="MFS"/>
    <property type="match status" value="1"/>
</dbReference>
<evidence type="ECO:0000256" key="3">
    <source>
        <dbReference type="ARBA" id="ARBA00023136"/>
    </source>
</evidence>
<dbReference type="OrthoDB" id="8894129at2"/>
<proteinExistence type="predicted"/>
<evidence type="ECO:0000256" key="4">
    <source>
        <dbReference type="SAM" id="Phobius"/>
    </source>
</evidence>
<evidence type="ECO:0000313" key="7">
    <source>
        <dbReference type="Proteomes" id="UP000188879"/>
    </source>
</evidence>
<feature type="domain" description="Major facilitator superfamily (MFS) profile" evidence="5">
    <location>
        <begin position="23"/>
        <end position="403"/>
    </location>
</feature>
<dbReference type="Gene3D" id="1.20.1250.20">
    <property type="entry name" value="MFS general substrate transporter like domains"/>
    <property type="match status" value="1"/>
</dbReference>
<comment type="caution">
    <text evidence="6">The sequence shown here is derived from an EMBL/GenBank/DDBJ whole genome shotgun (WGS) entry which is preliminary data.</text>
</comment>
<feature type="transmembrane region" description="Helical" evidence="4">
    <location>
        <begin position="147"/>
        <end position="173"/>
    </location>
</feature>
<dbReference type="PANTHER" id="PTHR43129">
    <property type="entry name" value="FOSMIDOMYCIN RESISTANCE PROTEIN"/>
    <property type="match status" value="1"/>
</dbReference>
<evidence type="ECO:0000256" key="2">
    <source>
        <dbReference type="ARBA" id="ARBA00022989"/>
    </source>
</evidence>
<dbReference type="PANTHER" id="PTHR43129:SF1">
    <property type="entry name" value="FOSMIDOMYCIN RESISTANCE PROTEIN"/>
    <property type="match status" value="1"/>
</dbReference>
<dbReference type="AlphaFoldDB" id="A0A1V2H191"/>
<evidence type="ECO:0000313" key="6">
    <source>
        <dbReference type="EMBL" id="ONG52125.1"/>
    </source>
</evidence>
<dbReference type="InterPro" id="IPR036259">
    <property type="entry name" value="MFS_trans_sf"/>
</dbReference>
<feature type="transmembrane region" description="Helical" evidence="4">
    <location>
        <begin position="257"/>
        <end position="282"/>
    </location>
</feature>
<dbReference type="Proteomes" id="UP000188879">
    <property type="component" value="Unassembled WGS sequence"/>
</dbReference>
<evidence type="ECO:0000256" key="1">
    <source>
        <dbReference type="ARBA" id="ARBA00022692"/>
    </source>
</evidence>
<dbReference type="InterPro" id="IPR011701">
    <property type="entry name" value="MFS"/>
</dbReference>
<dbReference type="GO" id="GO:0022857">
    <property type="term" value="F:transmembrane transporter activity"/>
    <property type="evidence" value="ECO:0007669"/>
    <property type="project" value="InterPro"/>
</dbReference>
<dbReference type="SUPFAM" id="SSF103473">
    <property type="entry name" value="MFS general substrate transporter"/>
    <property type="match status" value="1"/>
</dbReference>
<organism evidence="6 7">
    <name type="scientific">Teichococcus deserti</name>
    <dbReference type="NCBI Taxonomy" id="1817963"/>
    <lineage>
        <taxon>Bacteria</taxon>
        <taxon>Pseudomonadati</taxon>
        <taxon>Pseudomonadota</taxon>
        <taxon>Alphaproteobacteria</taxon>
        <taxon>Acetobacterales</taxon>
        <taxon>Roseomonadaceae</taxon>
        <taxon>Roseomonas</taxon>
    </lineage>
</organism>
<feature type="transmembrane region" description="Helical" evidence="4">
    <location>
        <begin position="23"/>
        <end position="48"/>
    </location>
</feature>
<keyword evidence="7" id="KW-1185">Reference proteome</keyword>
<name>A0A1V2H191_9PROT</name>
<dbReference type="Pfam" id="PF07690">
    <property type="entry name" value="MFS_1"/>
    <property type="match status" value="1"/>
</dbReference>
<dbReference type="EMBL" id="MLCO01000144">
    <property type="protein sequence ID" value="ONG52125.1"/>
    <property type="molecule type" value="Genomic_DNA"/>
</dbReference>
<feature type="transmembrane region" description="Helical" evidence="4">
    <location>
        <begin position="54"/>
        <end position="77"/>
    </location>
</feature>
<feature type="transmembrane region" description="Helical" evidence="4">
    <location>
        <begin position="225"/>
        <end position="245"/>
    </location>
</feature>
<gene>
    <name evidence="6" type="ORF">BKE38_15040</name>
</gene>
<keyword evidence="3 4" id="KW-0472">Membrane</keyword>
<feature type="transmembrane region" description="Helical" evidence="4">
    <location>
        <begin position="350"/>
        <end position="373"/>
    </location>
</feature>